<dbReference type="InParanoid" id="A0A3B1J6E3"/>
<reference evidence="7" key="2">
    <citation type="journal article" date="2014" name="Nat. Commun.">
        <title>The cavefish genome reveals candidate genes for eye loss.</title>
        <authorList>
            <person name="McGaugh S.E."/>
            <person name="Gross J.B."/>
            <person name="Aken B."/>
            <person name="Blin M."/>
            <person name="Borowsky R."/>
            <person name="Chalopin D."/>
            <person name="Hinaux H."/>
            <person name="Jeffery W.R."/>
            <person name="Keene A."/>
            <person name="Ma L."/>
            <person name="Minx P."/>
            <person name="Murphy D."/>
            <person name="O'Quin K.E."/>
            <person name="Retaux S."/>
            <person name="Rohner N."/>
            <person name="Searle S.M."/>
            <person name="Stahl B.A."/>
            <person name="Tabin C."/>
            <person name="Volff J.N."/>
            <person name="Yoshizawa M."/>
            <person name="Warren W.C."/>
        </authorList>
    </citation>
    <scope>NUCLEOTIDE SEQUENCE [LARGE SCALE GENOMIC DNA]</scope>
    <source>
        <strain evidence="7">female</strain>
    </source>
</reference>
<dbReference type="PANTHER" id="PTHR10903">
    <property type="entry name" value="GTPASE, IMAP FAMILY MEMBER-RELATED"/>
    <property type="match status" value="1"/>
</dbReference>
<keyword evidence="2" id="KW-0547">Nucleotide-binding</keyword>
<evidence type="ECO:0000256" key="3">
    <source>
        <dbReference type="ARBA" id="ARBA00023134"/>
    </source>
</evidence>
<dbReference type="PROSITE" id="PS51720">
    <property type="entry name" value="G_AIG1"/>
    <property type="match status" value="1"/>
</dbReference>
<dbReference type="SUPFAM" id="SSF52540">
    <property type="entry name" value="P-loop containing nucleoside triphosphate hydrolases"/>
    <property type="match status" value="1"/>
</dbReference>
<comment type="similarity">
    <text evidence="1">Belongs to the TRAFAC class TrmE-Era-EngA-EngB-Septin-like GTPase superfamily. AIG1/Toc34/Toc159-like paraseptin GTPase family. IAN subfamily.</text>
</comment>
<dbReference type="InterPro" id="IPR006703">
    <property type="entry name" value="G_AIG1"/>
</dbReference>
<name>A0A3B1J6E3_ASTMX</name>
<keyword evidence="7" id="KW-1185">Reference proteome</keyword>
<accession>A0A3B1J6E3</accession>
<dbReference type="GO" id="GO:0005525">
    <property type="term" value="F:GTP binding"/>
    <property type="evidence" value="ECO:0007669"/>
    <property type="project" value="UniProtKB-KW"/>
</dbReference>
<dbReference type="InterPro" id="IPR045058">
    <property type="entry name" value="GIMA/IAN/Toc"/>
</dbReference>
<evidence type="ECO:0000313" key="7">
    <source>
        <dbReference type="Proteomes" id="UP000018467"/>
    </source>
</evidence>
<keyword evidence="4" id="KW-1133">Transmembrane helix</keyword>
<reference evidence="7" key="1">
    <citation type="submission" date="2013-03" db="EMBL/GenBank/DDBJ databases">
        <authorList>
            <person name="Jeffery W."/>
            <person name="Warren W."/>
            <person name="Wilson R.K."/>
        </authorList>
    </citation>
    <scope>NUCLEOTIDE SEQUENCE</scope>
    <source>
        <strain evidence="7">female</strain>
    </source>
</reference>
<sequence length="272" mass="30534">HQRGATGKCDFQKTQRQINVIFTDSDLRIVLLGKTGSGKSATRNSIFGKEAFEGSSALQGGTKECVKVYSTVNGRRVWLIDTPGLFSPDMYNEEVQVLLEYAVDLVSPGVHVFLLVMRLDERFTEEEKNSVRWILENFGEEIRKHTIVLFTHGNELQDKTIEEYLCLNAELKRVVDSMAGYHVFENENEDDETQVSELLEKIDRVVKHNGNQIYTKEMYSQVQVRRRQREFMEYDRISTAVIVSAAAAASGGLHGIAIAAVALAAGAISAHF</sequence>
<dbReference type="Ensembl" id="ENSAMXT00000053094.1">
    <property type="protein sequence ID" value="ENSAMXP00000037471.1"/>
    <property type="gene ID" value="ENSAMXG00000043776.1"/>
</dbReference>
<evidence type="ECO:0000313" key="6">
    <source>
        <dbReference type="Ensembl" id="ENSAMXP00000037471.1"/>
    </source>
</evidence>
<reference evidence="6" key="3">
    <citation type="submission" date="2025-08" db="UniProtKB">
        <authorList>
            <consortium name="Ensembl"/>
        </authorList>
    </citation>
    <scope>IDENTIFICATION</scope>
</reference>
<reference evidence="6" key="4">
    <citation type="submission" date="2025-09" db="UniProtKB">
        <authorList>
            <consortium name="Ensembl"/>
        </authorList>
    </citation>
    <scope>IDENTIFICATION</scope>
</reference>
<proteinExistence type="inferred from homology"/>
<organism evidence="6 7">
    <name type="scientific">Astyanax mexicanus</name>
    <name type="common">Blind cave fish</name>
    <name type="synonym">Astyanax fasciatus mexicanus</name>
    <dbReference type="NCBI Taxonomy" id="7994"/>
    <lineage>
        <taxon>Eukaryota</taxon>
        <taxon>Metazoa</taxon>
        <taxon>Chordata</taxon>
        <taxon>Craniata</taxon>
        <taxon>Vertebrata</taxon>
        <taxon>Euteleostomi</taxon>
        <taxon>Actinopterygii</taxon>
        <taxon>Neopterygii</taxon>
        <taxon>Teleostei</taxon>
        <taxon>Ostariophysi</taxon>
        <taxon>Characiformes</taxon>
        <taxon>Characoidei</taxon>
        <taxon>Acestrorhamphidae</taxon>
        <taxon>Acestrorhamphinae</taxon>
        <taxon>Astyanax</taxon>
    </lineage>
</organism>
<protein>
    <recommendedName>
        <fullName evidence="5">AIG1-type G domain-containing protein</fullName>
    </recommendedName>
</protein>
<feature type="transmembrane region" description="Helical" evidence="4">
    <location>
        <begin position="237"/>
        <end position="270"/>
    </location>
</feature>
<dbReference type="Gene3D" id="3.40.50.300">
    <property type="entry name" value="P-loop containing nucleotide triphosphate hydrolases"/>
    <property type="match status" value="1"/>
</dbReference>
<keyword evidence="4" id="KW-0812">Transmembrane</keyword>
<evidence type="ECO:0000256" key="1">
    <source>
        <dbReference type="ARBA" id="ARBA00008535"/>
    </source>
</evidence>
<dbReference type="AlphaFoldDB" id="A0A3B1J6E3"/>
<dbReference type="Proteomes" id="UP000018467">
    <property type="component" value="Unassembled WGS sequence"/>
</dbReference>
<evidence type="ECO:0000256" key="2">
    <source>
        <dbReference type="ARBA" id="ARBA00022741"/>
    </source>
</evidence>
<keyword evidence="3" id="KW-0342">GTP-binding</keyword>
<dbReference type="Pfam" id="PF04548">
    <property type="entry name" value="AIG1"/>
    <property type="match status" value="1"/>
</dbReference>
<evidence type="ECO:0000259" key="5">
    <source>
        <dbReference type="PROSITE" id="PS51720"/>
    </source>
</evidence>
<dbReference type="FunFam" id="3.40.50.300:FF:000366">
    <property type="entry name" value="GTPase, IMAP family member 2"/>
    <property type="match status" value="1"/>
</dbReference>
<dbReference type="InterPro" id="IPR027417">
    <property type="entry name" value="P-loop_NTPase"/>
</dbReference>
<feature type="domain" description="AIG1-type G" evidence="5">
    <location>
        <begin position="24"/>
        <end position="223"/>
    </location>
</feature>
<keyword evidence="4" id="KW-0472">Membrane</keyword>
<dbReference type="PANTHER" id="PTHR10903:SF188">
    <property type="entry name" value="GTPASE IMAP FAMILY MEMBER 2-LIKE-RELATED"/>
    <property type="match status" value="1"/>
</dbReference>
<dbReference type="GeneTree" id="ENSGT01140000282522"/>
<evidence type="ECO:0000256" key="4">
    <source>
        <dbReference type="SAM" id="Phobius"/>
    </source>
</evidence>